<dbReference type="GO" id="GO:0003755">
    <property type="term" value="F:peptidyl-prolyl cis-trans isomerase activity"/>
    <property type="evidence" value="ECO:0007669"/>
    <property type="project" value="UniProtKB-UniRule"/>
</dbReference>
<evidence type="ECO:0000256" key="5">
    <source>
        <dbReference type="PROSITE-ProRule" id="PRU00277"/>
    </source>
</evidence>
<feature type="domain" description="PPIase FKBP-type" evidence="8">
    <location>
        <begin position="75"/>
        <end position="158"/>
    </location>
</feature>
<evidence type="ECO:0000256" key="6">
    <source>
        <dbReference type="RuleBase" id="RU003915"/>
    </source>
</evidence>
<comment type="caution">
    <text evidence="9">The sequence shown here is derived from an EMBL/GenBank/DDBJ whole genome shotgun (WGS) entry which is preliminary data.</text>
</comment>
<evidence type="ECO:0000256" key="3">
    <source>
        <dbReference type="ARBA" id="ARBA00023110"/>
    </source>
</evidence>
<dbReference type="InterPro" id="IPR001179">
    <property type="entry name" value="PPIase_FKBP_dom"/>
</dbReference>
<evidence type="ECO:0000259" key="8">
    <source>
        <dbReference type="PROSITE" id="PS50059"/>
    </source>
</evidence>
<dbReference type="PANTHER" id="PTHR43811:SF19">
    <property type="entry name" value="39 KDA FK506-BINDING NUCLEAR PROTEIN"/>
    <property type="match status" value="1"/>
</dbReference>
<keyword evidence="10" id="KW-1185">Reference proteome</keyword>
<protein>
    <recommendedName>
        <fullName evidence="6">Peptidyl-prolyl cis-trans isomerase</fullName>
        <ecNumber evidence="6">5.2.1.8</ecNumber>
    </recommendedName>
</protein>
<evidence type="ECO:0000256" key="2">
    <source>
        <dbReference type="ARBA" id="ARBA00006577"/>
    </source>
</evidence>
<evidence type="ECO:0000256" key="4">
    <source>
        <dbReference type="ARBA" id="ARBA00023235"/>
    </source>
</evidence>
<dbReference type="EC" id="5.2.1.8" evidence="6"/>
<evidence type="ECO:0000313" key="9">
    <source>
        <dbReference type="EMBL" id="TPG42212.1"/>
    </source>
</evidence>
<feature type="signal peptide" evidence="7">
    <location>
        <begin position="1"/>
        <end position="21"/>
    </location>
</feature>
<dbReference type="EMBL" id="RCZH01000004">
    <property type="protein sequence ID" value="TPG42212.1"/>
    <property type="molecule type" value="Genomic_DNA"/>
</dbReference>
<evidence type="ECO:0000256" key="7">
    <source>
        <dbReference type="SAM" id="SignalP"/>
    </source>
</evidence>
<dbReference type="OrthoDB" id="9814548at2"/>
<keyword evidence="3 5" id="KW-0697">Rotamase</keyword>
<evidence type="ECO:0000256" key="1">
    <source>
        <dbReference type="ARBA" id="ARBA00000971"/>
    </source>
</evidence>
<dbReference type="PROSITE" id="PS51257">
    <property type="entry name" value="PROKAR_LIPOPROTEIN"/>
    <property type="match status" value="1"/>
</dbReference>
<reference evidence="9 10" key="1">
    <citation type="journal article" date="2019" name="Environ. Microbiol.">
        <title>Species interactions and distinct microbial communities in high Arctic permafrost affected cryosols are associated with the CH4 and CO2 gas fluxes.</title>
        <authorList>
            <person name="Altshuler I."/>
            <person name="Hamel J."/>
            <person name="Turney S."/>
            <person name="Magnuson E."/>
            <person name="Levesque R."/>
            <person name="Greer C."/>
            <person name="Whyte L.G."/>
        </authorList>
    </citation>
    <scope>NUCLEOTIDE SEQUENCE [LARGE SCALE GENOMIC DNA]</scope>
    <source>
        <strain evidence="9 10">42</strain>
    </source>
</reference>
<evidence type="ECO:0000313" key="10">
    <source>
        <dbReference type="Proteomes" id="UP000319700"/>
    </source>
</evidence>
<keyword evidence="4 5" id="KW-0413">Isomerase</keyword>
<comment type="catalytic activity">
    <reaction evidence="1 5 6">
        <text>[protein]-peptidylproline (omega=180) = [protein]-peptidylproline (omega=0)</text>
        <dbReference type="Rhea" id="RHEA:16237"/>
        <dbReference type="Rhea" id="RHEA-COMP:10747"/>
        <dbReference type="Rhea" id="RHEA-COMP:10748"/>
        <dbReference type="ChEBI" id="CHEBI:83833"/>
        <dbReference type="ChEBI" id="CHEBI:83834"/>
        <dbReference type="EC" id="5.2.1.8"/>
    </reaction>
</comment>
<keyword evidence="7" id="KW-0732">Signal</keyword>
<feature type="chain" id="PRO_5021188863" description="Peptidyl-prolyl cis-trans isomerase" evidence="7">
    <location>
        <begin position="22"/>
        <end position="159"/>
    </location>
</feature>
<name>A0A502EYM0_9FLAO</name>
<comment type="similarity">
    <text evidence="2 6">Belongs to the FKBP-type PPIase family.</text>
</comment>
<dbReference type="Gene3D" id="3.10.50.40">
    <property type="match status" value="1"/>
</dbReference>
<dbReference type="SUPFAM" id="SSF54534">
    <property type="entry name" value="FKBP-like"/>
    <property type="match status" value="1"/>
</dbReference>
<dbReference type="PROSITE" id="PS50059">
    <property type="entry name" value="FKBP_PPIASE"/>
    <property type="match status" value="1"/>
</dbReference>
<sequence>MKHLFSALLVMTLFISCTSNDTPTALVPPKTDYTVENDKEITDYIAKNKLTAFKTDSGLYYVITEPGTGTQPTATSNVTVAYKGYYTNGKIVDQSTAAGLSFDLNKVIKGWTEGIPLFKEGGSGILLVPSHLGYGSFTNNGIPGGSVLVFDVKLIKVNK</sequence>
<gene>
    <name evidence="9" type="ORF">EAH81_07805</name>
</gene>
<proteinExistence type="inferred from homology"/>
<dbReference type="AlphaFoldDB" id="A0A502EYM0"/>
<dbReference type="PANTHER" id="PTHR43811">
    <property type="entry name" value="FKBP-TYPE PEPTIDYL-PROLYL CIS-TRANS ISOMERASE FKPA"/>
    <property type="match status" value="1"/>
</dbReference>
<dbReference type="Pfam" id="PF00254">
    <property type="entry name" value="FKBP_C"/>
    <property type="match status" value="1"/>
</dbReference>
<accession>A0A502EYM0</accession>
<dbReference type="RefSeq" id="WP_140505547.1">
    <property type="nucleotide sequence ID" value="NZ_RCZH01000004.1"/>
</dbReference>
<dbReference type="InterPro" id="IPR046357">
    <property type="entry name" value="PPIase_dom_sf"/>
</dbReference>
<dbReference type="Proteomes" id="UP000319700">
    <property type="component" value="Unassembled WGS sequence"/>
</dbReference>
<organism evidence="9 10">
    <name type="scientific">Flavobacterium pectinovorum</name>
    <dbReference type="NCBI Taxonomy" id="29533"/>
    <lineage>
        <taxon>Bacteria</taxon>
        <taxon>Pseudomonadati</taxon>
        <taxon>Bacteroidota</taxon>
        <taxon>Flavobacteriia</taxon>
        <taxon>Flavobacteriales</taxon>
        <taxon>Flavobacteriaceae</taxon>
        <taxon>Flavobacterium</taxon>
    </lineage>
</organism>